<dbReference type="Proteomes" id="UP000030625">
    <property type="component" value="Chromosome"/>
</dbReference>
<dbReference type="PRINTS" id="PR00719">
    <property type="entry name" value="LMWPTPASE"/>
</dbReference>
<sequence length="206" mass="22869">MHIMFVCTGNICRSPMGELLLTRYLAGTTVQVSSAGTRGLPRCQMDPSSARLMTSVNIEPSGFRSRRLTRSMAESADLILCFEKEQRKDIVALAPGAVRYTFLLNDFANMCQYCAQNGMVSGLTIQERLASVIKVSSMIRPMLPTPKDIDDPHGKSFDKFRIAANQTNNALRTMLKSMKKHYGVGMAPVRSQICSVRSTTAYNMWA</sequence>
<keyword evidence="3" id="KW-0904">Protein phosphatase</keyword>
<evidence type="ECO:0000256" key="2">
    <source>
        <dbReference type="ARBA" id="ARBA00022801"/>
    </source>
</evidence>
<dbReference type="GO" id="GO:0004725">
    <property type="term" value="F:protein tyrosine phosphatase activity"/>
    <property type="evidence" value="ECO:0007669"/>
    <property type="project" value="InterPro"/>
</dbReference>
<dbReference type="OrthoDB" id="9784339at2"/>
<dbReference type="SMART" id="SM00226">
    <property type="entry name" value="LMWPc"/>
    <property type="match status" value="1"/>
</dbReference>
<accession>A0A0A7I4J4</accession>
<evidence type="ECO:0000256" key="1">
    <source>
        <dbReference type="ARBA" id="ARBA00011063"/>
    </source>
</evidence>
<dbReference type="SUPFAM" id="SSF52788">
    <property type="entry name" value="Phosphotyrosine protein phosphatases I"/>
    <property type="match status" value="1"/>
</dbReference>
<dbReference type="EMBL" id="CP007456">
    <property type="protein sequence ID" value="AIZ15103.1"/>
    <property type="molecule type" value="Genomic_DNA"/>
</dbReference>
<evidence type="ECO:0000256" key="3">
    <source>
        <dbReference type="ARBA" id="ARBA00022912"/>
    </source>
</evidence>
<evidence type="ECO:0000256" key="4">
    <source>
        <dbReference type="PIRSR" id="PIRSR617867-1"/>
    </source>
</evidence>
<organism evidence="6 7">
    <name type="scientific">Bifidobacterium catenulatum PV20-2</name>
    <dbReference type="NCBI Taxonomy" id="1447716"/>
    <lineage>
        <taxon>Bacteria</taxon>
        <taxon>Bacillati</taxon>
        <taxon>Actinomycetota</taxon>
        <taxon>Actinomycetes</taxon>
        <taxon>Bifidobacteriales</taxon>
        <taxon>Bifidobacteriaceae</taxon>
        <taxon>Bifidobacterium</taxon>
    </lineage>
</organism>
<dbReference type="InterPro" id="IPR050438">
    <property type="entry name" value="LMW_PTPase"/>
</dbReference>
<dbReference type="PANTHER" id="PTHR11717:SF31">
    <property type="entry name" value="LOW MOLECULAR WEIGHT PROTEIN-TYROSINE-PHOSPHATASE ETP-RELATED"/>
    <property type="match status" value="1"/>
</dbReference>
<comment type="similarity">
    <text evidence="1">Belongs to the low molecular weight phosphotyrosine protein phosphatase family.</text>
</comment>
<dbReference type="RefSeq" id="WP_039199211.1">
    <property type="nucleotide sequence ID" value="NZ_CP007456.1"/>
</dbReference>
<dbReference type="InterPro" id="IPR017867">
    <property type="entry name" value="Tyr_phospatase_low_mol_wt"/>
</dbReference>
<evidence type="ECO:0000259" key="5">
    <source>
        <dbReference type="SMART" id="SM00226"/>
    </source>
</evidence>
<dbReference type="Gene3D" id="3.40.50.2300">
    <property type="match status" value="1"/>
</dbReference>
<feature type="domain" description="Phosphotyrosine protein phosphatase I" evidence="5">
    <location>
        <begin position="1"/>
        <end position="177"/>
    </location>
</feature>
<dbReference type="KEGG" id="bka:AH68_08765"/>
<evidence type="ECO:0000313" key="6">
    <source>
        <dbReference type="EMBL" id="AIZ15103.1"/>
    </source>
</evidence>
<feature type="active site" description="Nucleophile" evidence="4">
    <location>
        <position position="13"/>
    </location>
</feature>
<reference evidence="6 7" key="1">
    <citation type="journal article" date="2015" name="Genome Announc.">
        <title>Complete and Assembled Genome Sequence of Bifidobacterium kashiwanohense PV20-2, Isolated from the Feces of an Anemic Kenyan Infant.</title>
        <authorList>
            <person name="Vazquez-Gutierrez P."/>
            <person name="Lacroix C."/>
            <person name="Chassard C."/>
            <person name="Klumpp J."/>
            <person name="Jans C."/>
            <person name="Stevens M.J."/>
        </authorList>
    </citation>
    <scope>NUCLEOTIDE SEQUENCE [LARGE SCALE GENOMIC DNA]</scope>
    <source>
        <strain evidence="6 7">PV20-2</strain>
    </source>
</reference>
<dbReference type="STRING" id="1447716.AH68_08765"/>
<feature type="active site" description="Nucleophile" evidence="4">
    <location>
        <position position="7"/>
    </location>
</feature>
<protein>
    <submittedName>
        <fullName evidence="6">Protein tyrosine phosphatase</fullName>
    </submittedName>
</protein>
<dbReference type="Pfam" id="PF01451">
    <property type="entry name" value="LMWPc"/>
    <property type="match status" value="1"/>
</dbReference>
<dbReference type="PANTHER" id="PTHR11717">
    <property type="entry name" value="LOW MOLECULAR WEIGHT PROTEIN TYROSINE PHOSPHATASE"/>
    <property type="match status" value="1"/>
</dbReference>
<gene>
    <name evidence="6" type="ORF">AH68_08765</name>
</gene>
<evidence type="ECO:0000313" key="7">
    <source>
        <dbReference type="Proteomes" id="UP000030625"/>
    </source>
</evidence>
<dbReference type="InterPro" id="IPR023485">
    <property type="entry name" value="Ptyr_pPase"/>
</dbReference>
<name>A0A0A7I4J4_9BIFI</name>
<dbReference type="AlphaFoldDB" id="A0A0A7I4J4"/>
<proteinExistence type="inferred from homology"/>
<keyword evidence="2" id="KW-0378">Hydrolase</keyword>
<dbReference type="InterPro" id="IPR036196">
    <property type="entry name" value="Ptyr_pPase_sf"/>
</dbReference>
<dbReference type="HOGENOM" id="CLU_071415_1_0_11"/>